<dbReference type="PANTHER" id="PTHR30093:SF47">
    <property type="entry name" value="TYPE IV PILUS NON-CORE MINOR PILIN PILE"/>
    <property type="match status" value="1"/>
</dbReference>
<dbReference type="Proteomes" id="UP000294963">
    <property type="component" value="Unassembled WGS sequence"/>
</dbReference>
<dbReference type="InterPro" id="IPR031982">
    <property type="entry name" value="PilE-like"/>
</dbReference>
<keyword evidence="1" id="KW-0812">Transmembrane</keyword>
<dbReference type="Pfam" id="PF07963">
    <property type="entry name" value="N_methyl"/>
    <property type="match status" value="1"/>
</dbReference>
<dbReference type="Gene3D" id="3.30.700.10">
    <property type="entry name" value="Glycoprotein, Type 4 Pilin"/>
    <property type="match status" value="1"/>
</dbReference>
<dbReference type="PANTHER" id="PTHR30093">
    <property type="entry name" value="GENERAL SECRETION PATHWAY PROTEIN G"/>
    <property type="match status" value="1"/>
</dbReference>
<dbReference type="SUPFAM" id="SSF54523">
    <property type="entry name" value="Pili subunits"/>
    <property type="match status" value="1"/>
</dbReference>
<dbReference type="InterPro" id="IPR045584">
    <property type="entry name" value="Pilin-like"/>
</dbReference>
<keyword evidence="1" id="KW-0472">Membrane</keyword>
<dbReference type="AlphaFoldDB" id="A0A4R1Y3R4"/>
<keyword evidence="3" id="KW-1185">Reference proteome</keyword>
<dbReference type="InterPro" id="IPR012902">
    <property type="entry name" value="N_methyl_site"/>
</dbReference>
<comment type="caution">
    <text evidence="2">The sequence shown here is derived from an EMBL/GenBank/DDBJ whole genome shotgun (WGS) entry which is preliminary data.</text>
</comment>
<organism evidence="2 3">
    <name type="scientific">Acinetobacter calcoaceticus</name>
    <dbReference type="NCBI Taxonomy" id="471"/>
    <lineage>
        <taxon>Bacteria</taxon>
        <taxon>Pseudomonadati</taxon>
        <taxon>Pseudomonadota</taxon>
        <taxon>Gammaproteobacteria</taxon>
        <taxon>Moraxellales</taxon>
        <taxon>Moraxellaceae</taxon>
        <taxon>Acinetobacter</taxon>
        <taxon>Acinetobacter calcoaceticus/baumannii complex</taxon>
    </lineage>
</organism>
<dbReference type="GO" id="GO:0043683">
    <property type="term" value="P:type IV pilus assembly"/>
    <property type="evidence" value="ECO:0007669"/>
    <property type="project" value="InterPro"/>
</dbReference>
<feature type="transmembrane region" description="Helical" evidence="1">
    <location>
        <begin position="21"/>
        <end position="44"/>
    </location>
</feature>
<sequence length="155" mass="17433">MKKNLALGMLQISPLAIRRGFSLMELMVVVCLMGILMSLAYPAYQQYKVRANRADVQAYMLQIAGRLQQFKALRGDFTQVHLQDIGVSEHYPETATSYYNLKLSSDAQQWKLIATPITDTMQQDNGAVVLNSHGHSCWVEGIICTVNNASSWHVR</sequence>
<accession>A0A4R1Y3R4</accession>
<gene>
    <name evidence="2" type="ORF">EC844_101233</name>
</gene>
<keyword evidence="1" id="KW-1133">Transmembrane helix</keyword>
<evidence type="ECO:0000256" key="1">
    <source>
        <dbReference type="SAM" id="Phobius"/>
    </source>
</evidence>
<dbReference type="OrthoDB" id="5296638at2"/>
<proteinExistence type="predicted"/>
<evidence type="ECO:0000313" key="3">
    <source>
        <dbReference type="Proteomes" id="UP000294963"/>
    </source>
</evidence>
<name>A0A4R1Y3R4_ACICA</name>
<dbReference type="EMBL" id="SLVJ01000001">
    <property type="protein sequence ID" value="TCM70959.1"/>
    <property type="molecule type" value="Genomic_DNA"/>
</dbReference>
<evidence type="ECO:0000313" key="2">
    <source>
        <dbReference type="EMBL" id="TCM70959.1"/>
    </source>
</evidence>
<dbReference type="Pfam" id="PF16732">
    <property type="entry name" value="ComP_DUS"/>
    <property type="match status" value="1"/>
</dbReference>
<protein>
    <submittedName>
        <fullName evidence="2">Type IV pilus assembly protein PilE</fullName>
    </submittedName>
</protein>
<reference evidence="2 3" key="1">
    <citation type="submission" date="2019-03" db="EMBL/GenBank/DDBJ databases">
        <title>Genomic analyses of the natural microbiome of Caenorhabditis elegans.</title>
        <authorList>
            <person name="Samuel B."/>
        </authorList>
    </citation>
    <scope>NUCLEOTIDE SEQUENCE [LARGE SCALE GENOMIC DNA]</scope>
    <source>
        <strain evidence="2 3">JUb89</strain>
    </source>
</reference>
<dbReference type="NCBIfam" id="TIGR02532">
    <property type="entry name" value="IV_pilin_GFxxxE"/>
    <property type="match status" value="1"/>
</dbReference>